<reference evidence="1" key="1">
    <citation type="submission" date="2023-04" db="EMBL/GenBank/DDBJ databases">
        <title>A chromosome-level genome assembly of the parasitoid wasp Eretmocerus hayati.</title>
        <authorList>
            <person name="Zhong Y."/>
            <person name="Liu S."/>
            <person name="Liu Y."/>
        </authorList>
    </citation>
    <scope>NUCLEOTIDE SEQUENCE</scope>
    <source>
        <strain evidence="1">ZJU_SS_LIU_2023</strain>
    </source>
</reference>
<evidence type="ECO:0000313" key="1">
    <source>
        <dbReference type="EMBL" id="KAJ8664261.1"/>
    </source>
</evidence>
<evidence type="ECO:0000313" key="2">
    <source>
        <dbReference type="Proteomes" id="UP001239111"/>
    </source>
</evidence>
<dbReference type="EMBL" id="CM056744">
    <property type="protein sequence ID" value="KAJ8664261.1"/>
    <property type="molecule type" value="Genomic_DNA"/>
</dbReference>
<organism evidence="1 2">
    <name type="scientific">Eretmocerus hayati</name>
    <dbReference type="NCBI Taxonomy" id="131215"/>
    <lineage>
        <taxon>Eukaryota</taxon>
        <taxon>Metazoa</taxon>
        <taxon>Ecdysozoa</taxon>
        <taxon>Arthropoda</taxon>
        <taxon>Hexapoda</taxon>
        <taxon>Insecta</taxon>
        <taxon>Pterygota</taxon>
        <taxon>Neoptera</taxon>
        <taxon>Endopterygota</taxon>
        <taxon>Hymenoptera</taxon>
        <taxon>Apocrita</taxon>
        <taxon>Proctotrupomorpha</taxon>
        <taxon>Chalcidoidea</taxon>
        <taxon>Aphelinidae</taxon>
        <taxon>Aphelininae</taxon>
        <taxon>Eretmocerus</taxon>
    </lineage>
</organism>
<gene>
    <name evidence="1" type="ORF">QAD02_005923</name>
</gene>
<protein>
    <submittedName>
        <fullName evidence="1">Uncharacterized protein</fullName>
    </submittedName>
</protein>
<keyword evidence="2" id="KW-1185">Reference proteome</keyword>
<accession>A0ACC2N091</accession>
<proteinExistence type="predicted"/>
<name>A0ACC2N091_9HYME</name>
<comment type="caution">
    <text evidence="1">The sequence shown here is derived from an EMBL/GenBank/DDBJ whole genome shotgun (WGS) entry which is preliminary data.</text>
</comment>
<dbReference type="Proteomes" id="UP001239111">
    <property type="component" value="Chromosome 4"/>
</dbReference>
<sequence>MSLADKNWPALTTKTTNGSTFFGENSNQTALSTKTSGSTTATNGKWSALNTMTSYESKLIGDRSNQSALSTEASDTIEPTIPTSVTPATQTSFETLDNESEININEANSILKNSTSENSDDLSTTGSTVSEVNRVSPPATEPHEINLMPPPKTKRALSKSSSQASVASRGSNSPSTGEQGSKKVTKRPKIIKLAPTIEEVRNLMEPAYEHLNSIEDKSPISTEQLLLLLHEVKSGKSVSETAKKYTNDFQALDGMLDEMYPHLTSSGFKRSITRIKQRLRNADAKDYMSSDDQSSTSEVEDQAVMTA</sequence>